<dbReference type="AlphaFoldDB" id="A0A9P0JMU4"/>
<reference evidence="2" key="1">
    <citation type="submission" date="2022-03" db="EMBL/GenBank/DDBJ databases">
        <authorList>
            <person name="Sayadi A."/>
        </authorList>
    </citation>
    <scope>NUCLEOTIDE SEQUENCE</scope>
</reference>
<dbReference type="SUPFAM" id="SSF52833">
    <property type="entry name" value="Thioredoxin-like"/>
    <property type="match status" value="1"/>
</dbReference>
<dbReference type="InterPro" id="IPR036249">
    <property type="entry name" value="Thioredoxin-like_sf"/>
</dbReference>
<dbReference type="InterPro" id="IPR050620">
    <property type="entry name" value="Thioredoxin_H-type-like"/>
</dbReference>
<dbReference type="Proteomes" id="UP001152888">
    <property type="component" value="Unassembled WGS sequence"/>
</dbReference>
<evidence type="ECO:0000313" key="2">
    <source>
        <dbReference type="EMBL" id="CAH1953502.1"/>
    </source>
</evidence>
<proteinExistence type="predicted"/>
<dbReference type="PANTHER" id="PTHR10438">
    <property type="entry name" value="THIOREDOXIN"/>
    <property type="match status" value="1"/>
</dbReference>
<gene>
    <name evidence="2" type="ORF">ACAOBT_LOCUS73</name>
</gene>
<protein>
    <recommendedName>
        <fullName evidence="1">Thioredoxin domain-containing protein</fullName>
    </recommendedName>
</protein>
<dbReference type="CDD" id="cd02947">
    <property type="entry name" value="TRX_family"/>
    <property type="match status" value="1"/>
</dbReference>
<dbReference type="OrthoDB" id="10263751at2759"/>
<dbReference type="PANTHER" id="PTHR10438:SF242">
    <property type="entry name" value="THIOREDOXIN-LIKE PROTEIN CXXS1"/>
    <property type="match status" value="1"/>
</dbReference>
<comment type="caution">
    <text evidence="2">The sequence shown here is derived from an EMBL/GenBank/DDBJ whole genome shotgun (WGS) entry which is preliminary data.</text>
</comment>
<dbReference type="Pfam" id="PF00085">
    <property type="entry name" value="Thioredoxin"/>
    <property type="match status" value="1"/>
</dbReference>
<evidence type="ECO:0000313" key="3">
    <source>
        <dbReference type="Proteomes" id="UP001152888"/>
    </source>
</evidence>
<dbReference type="InterPro" id="IPR013766">
    <property type="entry name" value="Thioredoxin_domain"/>
</dbReference>
<keyword evidence="3" id="KW-1185">Reference proteome</keyword>
<name>A0A9P0JMU4_ACAOB</name>
<sequence>MAAISHHSLSVSHCDTSLVMRHGNAYYAMFSAPWCLPCKGVKPTFYELAKKYPHIKFLDVDIDEMQEMAAEMGVIAIPMLFYYRNGVVVDSICGKNTKDITKRTEEYVKTLAQKEKSNTT</sequence>
<feature type="domain" description="Thioredoxin" evidence="1">
    <location>
        <begin position="1"/>
        <end position="113"/>
    </location>
</feature>
<dbReference type="PROSITE" id="PS51352">
    <property type="entry name" value="THIOREDOXIN_2"/>
    <property type="match status" value="1"/>
</dbReference>
<accession>A0A9P0JMU4</accession>
<evidence type="ECO:0000259" key="1">
    <source>
        <dbReference type="PROSITE" id="PS51352"/>
    </source>
</evidence>
<dbReference type="EMBL" id="CAKOFQ010006651">
    <property type="protein sequence ID" value="CAH1953502.1"/>
    <property type="molecule type" value="Genomic_DNA"/>
</dbReference>
<dbReference type="Gene3D" id="3.40.30.10">
    <property type="entry name" value="Glutaredoxin"/>
    <property type="match status" value="1"/>
</dbReference>
<organism evidence="2 3">
    <name type="scientific">Acanthoscelides obtectus</name>
    <name type="common">Bean weevil</name>
    <name type="synonym">Bruchus obtectus</name>
    <dbReference type="NCBI Taxonomy" id="200917"/>
    <lineage>
        <taxon>Eukaryota</taxon>
        <taxon>Metazoa</taxon>
        <taxon>Ecdysozoa</taxon>
        <taxon>Arthropoda</taxon>
        <taxon>Hexapoda</taxon>
        <taxon>Insecta</taxon>
        <taxon>Pterygota</taxon>
        <taxon>Neoptera</taxon>
        <taxon>Endopterygota</taxon>
        <taxon>Coleoptera</taxon>
        <taxon>Polyphaga</taxon>
        <taxon>Cucujiformia</taxon>
        <taxon>Chrysomeloidea</taxon>
        <taxon>Chrysomelidae</taxon>
        <taxon>Bruchinae</taxon>
        <taxon>Bruchini</taxon>
        <taxon>Acanthoscelides</taxon>
    </lineage>
</organism>